<keyword evidence="3" id="KW-1133">Transmembrane helix</keyword>
<protein>
    <recommendedName>
        <fullName evidence="6">DUF4352 domain-containing protein</fullName>
    </recommendedName>
</protein>
<organism evidence="4 5">
    <name type="scientific">Paenibacillus filicis</name>
    <dbReference type="NCBI Taxonomy" id="669464"/>
    <lineage>
        <taxon>Bacteria</taxon>
        <taxon>Bacillati</taxon>
        <taxon>Bacillota</taxon>
        <taxon>Bacilli</taxon>
        <taxon>Bacillales</taxon>
        <taxon>Paenibacillaceae</taxon>
        <taxon>Paenibacillus</taxon>
    </lineage>
</organism>
<reference evidence="4 5" key="1">
    <citation type="submission" date="2024-04" db="EMBL/GenBank/DDBJ databases">
        <title>draft genome sequnece of Paenibacillus filicis.</title>
        <authorList>
            <person name="Kim D.-U."/>
        </authorList>
    </citation>
    <scope>NUCLEOTIDE SEQUENCE [LARGE SCALE GENOMIC DNA]</scope>
    <source>
        <strain evidence="4 5">KACC14197</strain>
    </source>
</reference>
<name>A0ABU9DID3_9BACL</name>
<keyword evidence="3" id="KW-0472">Membrane</keyword>
<feature type="compositionally biased region" description="Polar residues" evidence="2">
    <location>
        <begin position="87"/>
        <end position="105"/>
    </location>
</feature>
<evidence type="ECO:0008006" key="6">
    <source>
        <dbReference type="Google" id="ProtNLM"/>
    </source>
</evidence>
<dbReference type="Proteomes" id="UP001469365">
    <property type="component" value="Unassembled WGS sequence"/>
</dbReference>
<accession>A0ABU9DID3</accession>
<evidence type="ECO:0000313" key="4">
    <source>
        <dbReference type="EMBL" id="MEK8128630.1"/>
    </source>
</evidence>
<dbReference type="EMBL" id="JBBPCC010000006">
    <property type="protein sequence ID" value="MEK8128630.1"/>
    <property type="molecule type" value="Genomic_DNA"/>
</dbReference>
<evidence type="ECO:0000313" key="5">
    <source>
        <dbReference type="Proteomes" id="UP001469365"/>
    </source>
</evidence>
<comment type="caution">
    <text evidence="4">The sequence shown here is derived from an EMBL/GenBank/DDBJ whole genome shotgun (WGS) entry which is preliminary data.</text>
</comment>
<feature type="region of interest" description="Disordered" evidence="2">
    <location>
        <begin position="65"/>
        <end position="105"/>
    </location>
</feature>
<dbReference type="RefSeq" id="WP_341415707.1">
    <property type="nucleotide sequence ID" value="NZ_JBBPCC010000006.1"/>
</dbReference>
<gene>
    <name evidence="4" type="ORF">WMW72_12005</name>
</gene>
<sequence length="247" mass="27345">MNVEDDKIKMTHLTSEEIKKRTLRSWSYVGAGLIIVVFLWPFISNTLNGTANKLETTSARINTIASDMENKVQPQAKSTDVPKTDNKPTATSNPLPTSRSKPASIGTTIDFTNSSIIENYNGQLSVDEAIRGDKAWRLIEKENKFNEEAPEGKEYLLAKLSIKISGNKNPDAKVSISKSDFTLVSSQGKDYKFFSVVAPEPTIKSELYVNAQHTGYVAFLVDKNDSEPLITFARKSDGTGGVWFKTK</sequence>
<evidence type="ECO:0000256" key="3">
    <source>
        <dbReference type="SAM" id="Phobius"/>
    </source>
</evidence>
<dbReference type="Gene3D" id="2.60.40.1240">
    <property type="match status" value="1"/>
</dbReference>
<dbReference type="InterPro" id="IPR029050">
    <property type="entry name" value="Immunoprotect_excell_Ig-like"/>
</dbReference>
<keyword evidence="3" id="KW-0812">Transmembrane</keyword>
<keyword evidence="1" id="KW-0732">Signal</keyword>
<evidence type="ECO:0000256" key="1">
    <source>
        <dbReference type="ARBA" id="ARBA00022729"/>
    </source>
</evidence>
<feature type="transmembrane region" description="Helical" evidence="3">
    <location>
        <begin position="25"/>
        <end position="43"/>
    </location>
</feature>
<evidence type="ECO:0000256" key="2">
    <source>
        <dbReference type="SAM" id="MobiDB-lite"/>
    </source>
</evidence>
<proteinExistence type="predicted"/>
<keyword evidence="5" id="KW-1185">Reference proteome</keyword>